<evidence type="ECO:0000313" key="11">
    <source>
        <dbReference type="Proteomes" id="UP000239757"/>
    </source>
</evidence>
<dbReference type="Pfam" id="PF03936">
    <property type="entry name" value="Terpene_synth_C"/>
    <property type="match status" value="1"/>
</dbReference>
<gene>
    <name evidence="10" type="ORF">GOBAR_AA03712</name>
</gene>
<dbReference type="InterPro" id="IPR008949">
    <property type="entry name" value="Isoprenoid_synthase_dom_sf"/>
</dbReference>
<dbReference type="CDD" id="cd00684">
    <property type="entry name" value="Terpene_cyclase_plant_C1"/>
    <property type="match status" value="1"/>
</dbReference>
<dbReference type="Gene3D" id="1.50.10.130">
    <property type="entry name" value="Terpene synthase, N-terminal domain"/>
    <property type="match status" value="1"/>
</dbReference>
<dbReference type="PANTHER" id="PTHR31225:SF9">
    <property type="entry name" value="TERPENE SYNTHASE 10"/>
    <property type="match status" value="1"/>
</dbReference>
<feature type="domain" description="Terpene synthase metal-binding" evidence="9">
    <location>
        <begin position="355"/>
        <end position="591"/>
    </location>
</feature>
<dbReference type="InterPro" id="IPR044814">
    <property type="entry name" value="Terpene_cyclase_plant_C1"/>
</dbReference>
<dbReference type="AlphaFoldDB" id="A0A2P5YMQ3"/>
<dbReference type="SFLD" id="SFLDS00005">
    <property type="entry name" value="Isoprenoid_Synthase_Type_I"/>
    <property type="match status" value="1"/>
</dbReference>
<dbReference type="EC" id="4.2.3.13" evidence="3"/>
<evidence type="ECO:0000256" key="4">
    <source>
        <dbReference type="ARBA" id="ARBA00022723"/>
    </source>
</evidence>
<feature type="domain" description="Terpene synthase N-terminal" evidence="8">
    <location>
        <begin position="121"/>
        <end position="297"/>
    </location>
</feature>
<evidence type="ECO:0000259" key="8">
    <source>
        <dbReference type="Pfam" id="PF01397"/>
    </source>
</evidence>
<comment type="function">
    <text evidence="2">Responsible for the cyclization of trans,trans-farnesyl diphosphate (FPP) to (+)-delta cadinene.</text>
</comment>
<dbReference type="InterPro" id="IPR034741">
    <property type="entry name" value="Terpene_cyclase-like_1_C"/>
</dbReference>
<dbReference type="InterPro" id="IPR005630">
    <property type="entry name" value="Terpene_synthase_metal-bd"/>
</dbReference>
<dbReference type="SUPFAM" id="SSF48576">
    <property type="entry name" value="Terpenoid synthases"/>
    <property type="match status" value="1"/>
</dbReference>
<evidence type="ECO:0000256" key="5">
    <source>
        <dbReference type="ARBA" id="ARBA00022842"/>
    </source>
</evidence>
<dbReference type="Gene3D" id="1.10.600.10">
    <property type="entry name" value="Farnesyl Diphosphate Synthase"/>
    <property type="match status" value="1"/>
</dbReference>
<dbReference type="InterPro" id="IPR050148">
    <property type="entry name" value="Terpene_synthase-like"/>
</dbReference>
<feature type="region of interest" description="Disordered" evidence="7">
    <location>
        <begin position="1"/>
        <end position="66"/>
    </location>
</feature>
<proteinExistence type="predicted"/>
<sequence>MTDGDNGGRGVKGRRKGRMGRERGKGGEKWEWGIVGGLKGDGTREGCGYDGERDGRREEQMDRSGWTVPSSSFIRLHTKGTSNRSNVNNLSVVRASNSVATANDSDQKIVRRSANYHPPTWDYDYIQSLKSDYLGESFNEQAIRLVGEVRMMLEKVMDPLEKLELIDTLQRLGLSYHFQDETKRILEDIHTRADQSKALWKEGNLYATALEFRLLRQHGYNLTQEVFSGFMDEMGNFKSSLCEDCKGLLNLYEASHLSMEGEGILDTARHFAAKQLQQYLKQKKLDEYVRMLVEHALELPLHWRVSRLEARWFIDVYEKREERNPMLLELAKLDFNIVQAVYQDDLIYASKWWRDIGLGEKLPFARDMLMENFLWTVGIAFDPHFGNLRRTLTKVIALITSIDDVYDVYGTLDELELFTQAVERWDINAMELLPEYMKICFFALYNSINEIAFDNLKEHGFHTIPLLKKAWAELCKAYLVEAKWYYSGYIPTLNECMDNAWISIAVPLVISHVFSSSNLTTKKCLEYWKEDSNLIYSSAIIFRLADDLGTSMDELKRGDVPKSIQCYMHETGCSEVKAREYVKKLIDATWKRMNGEYLMSQSPLSLPFKHIALNLVRIAQCMYQYGDNHGIEDQKTNDHVLLLLVSSIP</sequence>
<evidence type="ECO:0000256" key="3">
    <source>
        <dbReference type="ARBA" id="ARBA00013103"/>
    </source>
</evidence>
<feature type="compositionally biased region" description="Basic and acidic residues" evidence="7">
    <location>
        <begin position="19"/>
        <end position="31"/>
    </location>
</feature>
<dbReference type="GO" id="GO:0047461">
    <property type="term" value="F:(+)-delta-cadinene synthase activity"/>
    <property type="evidence" value="ECO:0007669"/>
    <property type="project" value="UniProtKB-EC"/>
</dbReference>
<dbReference type="OrthoDB" id="1936865at2759"/>
<evidence type="ECO:0000256" key="1">
    <source>
        <dbReference type="ARBA" id="ARBA00001946"/>
    </source>
</evidence>
<dbReference type="Pfam" id="PF01397">
    <property type="entry name" value="Terpene_synth"/>
    <property type="match status" value="1"/>
</dbReference>
<keyword evidence="5" id="KW-0460">Magnesium</keyword>
<dbReference type="GO" id="GO:0000287">
    <property type="term" value="F:magnesium ion binding"/>
    <property type="evidence" value="ECO:0007669"/>
    <property type="project" value="InterPro"/>
</dbReference>
<name>A0A2P5YMQ3_GOSBA</name>
<dbReference type="FunFam" id="1.10.600.10:FF:000007">
    <property type="entry name" value="Isoprene synthase, chloroplastic"/>
    <property type="match status" value="1"/>
</dbReference>
<evidence type="ECO:0000256" key="7">
    <source>
        <dbReference type="SAM" id="MobiDB-lite"/>
    </source>
</evidence>
<dbReference type="GO" id="GO:0016102">
    <property type="term" value="P:diterpenoid biosynthetic process"/>
    <property type="evidence" value="ECO:0007669"/>
    <property type="project" value="InterPro"/>
</dbReference>
<dbReference type="SFLD" id="SFLDG01019">
    <property type="entry name" value="Terpene_Cyclase_Like_1_C_Termi"/>
    <property type="match status" value="1"/>
</dbReference>
<keyword evidence="6" id="KW-0456">Lyase</keyword>
<feature type="compositionally biased region" description="Basic and acidic residues" evidence="7">
    <location>
        <begin position="50"/>
        <end position="62"/>
    </location>
</feature>
<dbReference type="SUPFAM" id="SSF48239">
    <property type="entry name" value="Terpenoid cyclases/Protein prenyltransferases"/>
    <property type="match status" value="1"/>
</dbReference>
<dbReference type="InterPro" id="IPR001906">
    <property type="entry name" value="Terpene_synth_N"/>
</dbReference>
<evidence type="ECO:0000259" key="9">
    <source>
        <dbReference type="Pfam" id="PF03936"/>
    </source>
</evidence>
<dbReference type="FunFam" id="1.50.10.130:FF:000001">
    <property type="entry name" value="Isoprene synthase, chloroplastic"/>
    <property type="match status" value="1"/>
</dbReference>
<evidence type="ECO:0000313" key="10">
    <source>
        <dbReference type="EMBL" id="PPS16866.1"/>
    </source>
</evidence>
<protein>
    <recommendedName>
        <fullName evidence="3">(+)-delta-cadinene synthase</fullName>
        <ecNumber evidence="3">4.2.3.13</ecNumber>
    </recommendedName>
</protein>
<dbReference type="Proteomes" id="UP000239757">
    <property type="component" value="Unassembled WGS sequence"/>
</dbReference>
<dbReference type="EMBL" id="KZ662990">
    <property type="protein sequence ID" value="PPS16866.1"/>
    <property type="molecule type" value="Genomic_DNA"/>
</dbReference>
<feature type="compositionally biased region" description="Gly residues" evidence="7">
    <location>
        <begin position="1"/>
        <end position="10"/>
    </location>
</feature>
<accession>A0A2P5YMQ3</accession>
<comment type="cofactor">
    <cofactor evidence="1">
        <name>Mg(2+)</name>
        <dbReference type="ChEBI" id="CHEBI:18420"/>
    </cofactor>
</comment>
<dbReference type="InterPro" id="IPR036965">
    <property type="entry name" value="Terpene_synth_N_sf"/>
</dbReference>
<keyword evidence="4" id="KW-0479">Metal-binding</keyword>
<evidence type="ECO:0000256" key="2">
    <source>
        <dbReference type="ARBA" id="ARBA00002383"/>
    </source>
</evidence>
<dbReference type="SFLD" id="SFLDG01014">
    <property type="entry name" value="Terpene_Cyclase_Like_1_N-term"/>
    <property type="match status" value="1"/>
</dbReference>
<organism evidence="10 11">
    <name type="scientific">Gossypium barbadense</name>
    <name type="common">Sea Island cotton</name>
    <name type="synonym">Hibiscus barbadensis</name>
    <dbReference type="NCBI Taxonomy" id="3634"/>
    <lineage>
        <taxon>Eukaryota</taxon>
        <taxon>Viridiplantae</taxon>
        <taxon>Streptophyta</taxon>
        <taxon>Embryophyta</taxon>
        <taxon>Tracheophyta</taxon>
        <taxon>Spermatophyta</taxon>
        <taxon>Magnoliopsida</taxon>
        <taxon>eudicotyledons</taxon>
        <taxon>Gunneridae</taxon>
        <taxon>Pentapetalae</taxon>
        <taxon>rosids</taxon>
        <taxon>malvids</taxon>
        <taxon>Malvales</taxon>
        <taxon>Malvaceae</taxon>
        <taxon>Malvoideae</taxon>
        <taxon>Gossypium</taxon>
    </lineage>
</organism>
<dbReference type="PANTHER" id="PTHR31225">
    <property type="entry name" value="OS04G0344100 PROTEIN-RELATED"/>
    <property type="match status" value="1"/>
</dbReference>
<dbReference type="InterPro" id="IPR008930">
    <property type="entry name" value="Terpenoid_cyclase/PrenylTrfase"/>
</dbReference>
<reference evidence="10 11" key="1">
    <citation type="submission" date="2015-01" db="EMBL/GenBank/DDBJ databases">
        <title>Genome of allotetraploid Gossypium barbadense reveals genomic plasticity and fiber elongation in cotton evolution.</title>
        <authorList>
            <person name="Chen X."/>
            <person name="Liu X."/>
            <person name="Zhao B."/>
            <person name="Zheng H."/>
            <person name="Hu Y."/>
            <person name="Lu G."/>
            <person name="Yang C."/>
            <person name="Chen J."/>
            <person name="Shan C."/>
            <person name="Zhang L."/>
            <person name="Zhou Y."/>
            <person name="Wang L."/>
            <person name="Guo W."/>
            <person name="Bai Y."/>
            <person name="Ruan J."/>
            <person name="Shangguan X."/>
            <person name="Mao Y."/>
            <person name="Jiang J."/>
            <person name="Zhu Y."/>
            <person name="Lei J."/>
            <person name="Kang H."/>
            <person name="Chen S."/>
            <person name="He X."/>
            <person name="Wang R."/>
            <person name="Wang Y."/>
            <person name="Chen J."/>
            <person name="Wang L."/>
            <person name="Yu S."/>
            <person name="Wang B."/>
            <person name="Wei J."/>
            <person name="Song S."/>
            <person name="Lu X."/>
            <person name="Gao Z."/>
            <person name="Gu W."/>
            <person name="Deng X."/>
            <person name="Ma D."/>
            <person name="Wang S."/>
            <person name="Liang W."/>
            <person name="Fang L."/>
            <person name="Cai C."/>
            <person name="Zhu X."/>
            <person name="Zhou B."/>
            <person name="Zhang Y."/>
            <person name="Chen Z."/>
            <person name="Xu S."/>
            <person name="Zhu R."/>
            <person name="Wang S."/>
            <person name="Zhang T."/>
            <person name="Zhao G."/>
        </authorList>
    </citation>
    <scope>NUCLEOTIDE SEQUENCE [LARGE SCALE GENOMIC DNA]</scope>
    <source>
        <strain evidence="11">cv. Xinhai21</strain>
        <tissue evidence="10">Leaf</tissue>
    </source>
</reference>
<evidence type="ECO:0000256" key="6">
    <source>
        <dbReference type="ARBA" id="ARBA00023239"/>
    </source>
</evidence>